<name>A0A3P7EU46_WUCBA</name>
<dbReference type="AlphaFoldDB" id="A0A3P7EU46"/>
<organism evidence="1 2">
    <name type="scientific">Wuchereria bancrofti</name>
    <dbReference type="NCBI Taxonomy" id="6293"/>
    <lineage>
        <taxon>Eukaryota</taxon>
        <taxon>Metazoa</taxon>
        <taxon>Ecdysozoa</taxon>
        <taxon>Nematoda</taxon>
        <taxon>Chromadorea</taxon>
        <taxon>Rhabditida</taxon>
        <taxon>Spirurina</taxon>
        <taxon>Spiruromorpha</taxon>
        <taxon>Filarioidea</taxon>
        <taxon>Onchocercidae</taxon>
        <taxon>Wuchereria</taxon>
    </lineage>
</organism>
<keyword evidence="2" id="KW-1185">Reference proteome</keyword>
<sequence>MESFHTIEWIYAPETFQERHQQCVDGRIIPMRRKRMVKGCAILYEKVFEGVFRHSDMRLFEFIVARSLQTKGIFFLLYNAWK</sequence>
<proteinExistence type="predicted"/>
<dbReference type="Proteomes" id="UP000270924">
    <property type="component" value="Unassembled WGS sequence"/>
</dbReference>
<gene>
    <name evidence="1" type="ORF">WBA_LOCUS10755</name>
</gene>
<protein>
    <submittedName>
        <fullName evidence="1">Uncharacterized protein</fullName>
    </submittedName>
</protein>
<evidence type="ECO:0000313" key="2">
    <source>
        <dbReference type="Proteomes" id="UP000270924"/>
    </source>
</evidence>
<dbReference type="InParanoid" id="A0A3P7EU46"/>
<reference evidence="1 2" key="1">
    <citation type="submission" date="2018-11" db="EMBL/GenBank/DDBJ databases">
        <authorList>
            <consortium name="Pathogen Informatics"/>
        </authorList>
    </citation>
    <scope>NUCLEOTIDE SEQUENCE [LARGE SCALE GENOMIC DNA]</scope>
</reference>
<accession>A0A3P7EU46</accession>
<evidence type="ECO:0000313" key="1">
    <source>
        <dbReference type="EMBL" id="VDM19709.1"/>
    </source>
</evidence>
<dbReference type="EMBL" id="UYWW01012214">
    <property type="protein sequence ID" value="VDM19709.1"/>
    <property type="molecule type" value="Genomic_DNA"/>
</dbReference>